<feature type="compositionally biased region" description="Low complexity" evidence="2">
    <location>
        <begin position="156"/>
        <end position="166"/>
    </location>
</feature>
<feature type="compositionally biased region" description="Polar residues" evidence="2">
    <location>
        <begin position="398"/>
        <end position="411"/>
    </location>
</feature>
<feature type="domain" description="C2H2-type" evidence="3">
    <location>
        <begin position="249"/>
        <end position="276"/>
    </location>
</feature>
<dbReference type="GeneTree" id="ENSGT00390000002751"/>
<dbReference type="PANTHER" id="PTHR16116:SF5">
    <property type="entry name" value="ZINC FINGER PROTEIN 839"/>
    <property type="match status" value="1"/>
</dbReference>
<feature type="compositionally biased region" description="Basic residues" evidence="2">
    <location>
        <begin position="175"/>
        <end position="192"/>
    </location>
</feature>
<keyword evidence="5" id="KW-1185">Reference proteome</keyword>
<dbReference type="InterPro" id="IPR031885">
    <property type="entry name" value="DUF4764"/>
</dbReference>
<keyword evidence="1" id="KW-0862">Zinc</keyword>
<feature type="region of interest" description="Disordered" evidence="2">
    <location>
        <begin position="156"/>
        <end position="192"/>
    </location>
</feature>
<reference evidence="4" key="2">
    <citation type="submission" date="2025-09" db="UniProtKB">
        <authorList>
            <consortium name="Ensembl"/>
        </authorList>
    </citation>
    <scope>IDENTIFICATION</scope>
</reference>
<dbReference type="GO" id="GO:0008270">
    <property type="term" value="F:zinc ion binding"/>
    <property type="evidence" value="ECO:0007669"/>
    <property type="project" value="UniProtKB-KW"/>
</dbReference>
<keyword evidence="1" id="KW-0479">Metal-binding</keyword>
<reference evidence="4" key="1">
    <citation type="submission" date="2025-08" db="UniProtKB">
        <authorList>
            <consortium name="Ensembl"/>
        </authorList>
    </citation>
    <scope>IDENTIFICATION</scope>
</reference>
<dbReference type="OMA" id="SMVKKMC"/>
<evidence type="ECO:0000313" key="5">
    <source>
        <dbReference type="Proteomes" id="UP000694392"/>
    </source>
</evidence>
<dbReference type="Ensembl" id="ENSSPUT00000012288.1">
    <property type="protein sequence ID" value="ENSSPUP00000011513.1"/>
    <property type="gene ID" value="ENSSPUG00000008846.1"/>
</dbReference>
<evidence type="ECO:0000313" key="4">
    <source>
        <dbReference type="Ensembl" id="ENSSPUP00000011513.1"/>
    </source>
</evidence>
<organism evidence="4 5">
    <name type="scientific">Sphenodon punctatus</name>
    <name type="common">Tuatara</name>
    <name type="synonym">Hatteria punctata</name>
    <dbReference type="NCBI Taxonomy" id="8508"/>
    <lineage>
        <taxon>Eukaryota</taxon>
        <taxon>Metazoa</taxon>
        <taxon>Chordata</taxon>
        <taxon>Craniata</taxon>
        <taxon>Vertebrata</taxon>
        <taxon>Euteleostomi</taxon>
        <taxon>Lepidosauria</taxon>
        <taxon>Sphenodontia</taxon>
        <taxon>Sphenodontidae</taxon>
        <taxon>Sphenodon</taxon>
    </lineage>
</organism>
<evidence type="ECO:0000256" key="1">
    <source>
        <dbReference type="PROSITE-ProRule" id="PRU00042"/>
    </source>
</evidence>
<keyword evidence="1" id="KW-0863">Zinc-finger</keyword>
<feature type="compositionally biased region" description="Acidic residues" evidence="2">
    <location>
        <begin position="215"/>
        <end position="227"/>
    </location>
</feature>
<dbReference type="Pfam" id="PF15961">
    <property type="entry name" value="DUF4764"/>
    <property type="match status" value="1"/>
</dbReference>
<proteinExistence type="predicted"/>
<protein>
    <recommendedName>
        <fullName evidence="3">C2H2-type domain-containing protein</fullName>
    </recommendedName>
</protein>
<accession>A0A8D0GVN7</accession>
<feature type="compositionally biased region" description="Basic residues" evidence="2">
    <location>
        <begin position="374"/>
        <end position="383"/>
    </location>
</feature>
<sequence length="530" mass="58848">MHNAAQQLQSVAQQVALQQGKAIAAPARLLPHKQLETMCVQVQPERMKENEQPLLPRAAIQPKAIMLNQPVGRSSSLSGLNIINPQIIRIQPVTGTGPQQFFLHNSSEPPVQLLVQRPLHPLGPVSVNNRKTVNGQRTPWATVSAANASSIAVVSHSSGNPVSSLEKNQKELKLKKSLKVKTRSGRISRPPKYKAKDYKLIKTEDLADGHKSDSDDYSELSVEEDDEGKAKEMAAPFDPLNYDLKPKLFKCQTCEKSYIGQGGLARHYKLNSGHGQIESLQQKVPVTKPHENVYMENAGGASDETLSLMISSPPTSVSLSNEKALVPSLEETASQNGQPIDQYAEDRPLIAQQYEMGLVHGEPGMPKGPERPRQPKRHGRPKMAGRSSCLRRLGRPGQSPSKSLNNMSTEHSVFRRKTRLKELILQCDDKDLMELVLPRLAKLVTVYEFLLMKVEKGCPAKAFFPDVYREFEELHNMVKKMSQDHFSNFDFLSCKEPVEIKIPKVIKGIISLSPPPPFCSLQLAIFIVPA</sequence>
<dbReference type="AlphaFoldDB" id="A0A8D0GVN7"/>
<name>A0A8D0GVN7_SPHPU</name>
<evidence type="ECO:0000259" key="3">
    <source>
        <dbReference type="PROSITE" id="PS50157"/>
    </source>
</evidence>
<dbReference type="InterPro" id="IPR039946">
    <property type="entry name" value="ZN839"/>
</dbReference>
<dbReference type="PROSITE" id="PS50157">
    <property type="entry name" value="ZINC_FINGER_C2H2_2"/>
    <property type="match status" value="1"/>
</dbReference>
<dbReference type="PANTHER" id="PTHR16116">
    <property type="entry name" value="ZINC FINGER PROTEIN 839"/>
    <property type="match status" value="1"/>
</dbReference>
<dbReference type="InterPro" id="IPR013087">
    <property type="entry name" value="Znf_C2H2_type"/>
</dbReference>
<feature type="region of interest" description="Disordered" evidence="2">
    <location>
        <begin position="359"/>
        <end position="411"/>
    </location>
</feature>
<evidence type="ECO:0000256" key="2">
    <source>
        <dbReference type="SAM" id="MobiDB-lite"/>
    </source>
</evidence>
<feature type="region of interest" description="Disordered" evidence="2">
    <location>
        <begin position="207"/>
        <end position="229"/>
    </location>
</feature>
<dbReference type="Proteomes" id="UP000694392">
    <property type="component" value="Unplaced"/>
</dbReference>